<feature type="region of interest" description="Disordered" evidence="1">
    <location>
        <begin position="1"/>
        <end position="71"/>
    </location>
</feature>
<keyword evidence="2" id="KW-1133">Transmembrane helix</keyword>
<keyword evidence="5" id="KW-1185">Reference proteome</keyword>
<dbReference type="InterPro" id="IPR046672">
    <property type="entry name" value="DUF6542"/>
</dbReference>
<protein>
    <submittedName>
        <fullName evidence="4">DUF6542 domain-containing protein</fullName>
    </submittedName>
</protein>
<feature type="transmembrane region" description="Helical" evidence="2">
    <location>
        <begin position="151"/>
        <end position="180"/>
    </location>
</feature>
<feature type="transmembrane region" description="Helical" evidence="2">
    <location>
        <begin position="93"/>
        <end position="113"/>
    </location>
</feature>
<keyword evidence="2" id="KW-0812">Transmembrane</keyword>
<evidence type="ECO:0000256" key="2">
    <source>
        <dbReference type="SAM" id="Phobius"/>
    </source>
</evidence>
<dbReference type="EMBL" id="JAZEWV010000011">
    <property type="protein sequence ID" value="MEE4543511.1"/>
    <property type="molecule type" value="Genomic_DNA"/>
</dbReference>
<dbReference type="RefSeq" id="WP_330796008.1">
    <property type="nucleotide sequence ID" value="NZ_JAZEWV010000011.1"/>
</dbReference>
<gene>
    <name evidence="4" type="ORF">V2S66_16210</name>
</gene>
<evidence type="ECO:0000313" key="4">
    <source>
        <dbReference type="EMBL" id="MEE4543511.1"/>
    </source>
</evidence>
<sequence>MDQHTARTGPGPAPAGETSAGVYRAPRPAHPAGDPARRPRTAGPPGSRPGSMPGSRPGNRPGSRPRPRLTGLGAGALTTVVTALGGAADAMLFGGPGVLFGVVFVAVSVAGAVYVRPYDLVAAPVAAPIAFAVGIALTADSGTGGLVGHLIGVFTGLATMTGWLYTGTALAALIVGVRALRLPSRRRRSRRCSEAPPARSPR</sequence>
<feature type="compositionally biased region" description="Low complexity" evidence="1">
    <location>
        <begin position="41"/>
        <end position="62"/>
    </location>
</feature>
<reference evidence="4 5" key="1">
    <citation type="submission" date="2023-12" db="EMBL/GenBank/DDBJ databases">
        <title>Streptomyces sp. V4-01.</title>
        <authorList>
            <person name="Somphong A."/>
            <person name="Phongsopitanun W."/>
        </authorList>
    </citation>
    <scope>NUCLEOTIDE SEQUENCE [LARGE SCALE GENOMIC DNA]</scope>
    <source>
        <strain evidence="4 5">V4-01</strain>
    </source>
</reference>
<name>A0ABU7PCI5_9ACTN</name>
<proteinExistence type="predicted"/>
<dbReference type="Proteomes" id="UP001344658">
    <property type="component" value="Unassembled WGS sequence"/>
</dbReference>
<evidence type="ECO:0000256" key="1">
    <source>
        <dbReference type="SAM" id="MobiDB-lite"/>
    </source>
</evidence>
<feature type="transmembrane region" description="Helical" evidence="2">
    <location>
        <begin position="69"/>
        <end position="87"/>
    </location>
</feature>
<feature type="transmembrane region" description="Helical" evidence="2">
    <location>
        <begin position="120"/>
        <end position="139"/>
    </location>
</feature>
<keyword evidence="2" id="KW-0472">Membrane</keyword>
<evidence type="ECO:0000313" key="5">
    <source>
        <dbReference type="Proteomes" id="UP001344658"/>
    </source>
</evidence>
<evidence type="ECO:0000259" key="3">
    <source>
        <dbReference type="Pfam" id="PF20177"/>
    </source>
</evidence>
<comment type="caution">
    <text evidence="4">The sequence shown here is derived from an EMBL/GenBank/DDBJ whole genome shotgun (WGS) entry which is preliminary data.</text>
</comment>
<dbReference type="Pfam" id="PF20177">
    <property type="entry name" value="DUF6542"/>
    <property type="match status" value="1"/>
</dbReference>
<organism evidence="4 5">
    <name type="scientific">Actinacidiphila polyblastidii</name>
    <dbReference type="NCBI Taxonomy" id="3110430"/>
    <lineage>
        <taxon>Bacteria</taxon>
        <taxon>Bacillati</taxon>
        <taxon>Actinomycetota</taxon>
        <taxon>Actinomycetes</taxon>
        <taxon>Kitasatosporales</taxon>
        <taxon>Streptomycetaceae</taxon>
        <taxon>Actinacidiphila</taxon>
    </lineage>
</organism>
<feature type="domain" description="DUF6542" evidence="3">
    <location>
        <begin position="68"/>
        <end position="181"/>
    </location>
</feature>
<accession>A0ABU7PCI5</accession>